<proteinExistence type="predicted"/>
<name>A0ABV8CIW6_9GAMM</name>
<dbReference type="Pfam" id="PF07238">
    <property type="entry name" value="PilZ"/>
    <property type="match status" value="1"/>
</dbReference>
<dbReference type="SUPFAM" id="SSF141371">
    <property type="entry name" value="PilZ domain-like"/>
    <property type="match status" value="1"/>
</dbReference>
<evidence type="ECO:0000313" key="3">
    <source>
        <dbReference type="Proteomes" id="UP001595692"/>
    </source>
</evidence>
<dbReference type="EMBL" id="JBHSAF010000001">
    <property type="protein sequence ID" value="MFC3911934.1"/>
    <property type="molecule type" value="Genomic_DNA"/>
</dbReference>
<evidence type="ECO:0000259" key="1">
    <source>
        <dbReference type="Pfam" id="PF07238"/>
    </source>
</evidence>
<comment type="caution">
    <text evidence="2">The sequence shown here is derived from an EMBL/GenBank/DDBJ whole genome shotgun (WGS) entry which is preliminary data.</text>
</comment>
<organism evidence="2 3">
    <name type="scientific">Pseudaeromonas sharmana</name>
    <dbReference type="NCBI Taxonomy" id="328412"/>
    <lineage>
        <taxon>Bacteria</taxon>
        <taxon>Pseudomonadati</taxon>
        <taxon>Pseudomonadota</taxon>
        <taxon>Gammaproteobacteria</taxon>
        <taxon>Aeromonadales</taxon>
        <taxon>Aeromonadaceae</taxon>
        <taxon>Pseudaeromonas</taxon>
    </lineage>
</organism>
<reference evidence="3" key="1">
    <citation type="journal article" date="2019" name="Int. J. Syst. Evol. Microbiol.">
        <title>The Global Catalogue of Microorganisms (GCM) 10K type strain sequencing project: providing services to taxonomists for standard genome sequencing and annotation.</title>
        <authorList>
            <consortium name="The Broad Institute Genomics Platform"/>
            <consortium name="The Broad Institute Genome Sequencing Center for Infectious Disease"/>
            <person name="Wu L."/>
            <person name="Ma J."/>
        </authorList>
    </citation>
    <scope>NUCLEOTIDE SEQUENCE [LARGE SCALE GENOMIC DNA]</scope>
    <source>
        <strain evidence="3">CCUG 54939</strain>
    </source>
</reference>
<dbReference type="Gene3D" id="2.40.10.220">
    <property type="entry name" value="predicted glycosyltransferase like domains"/>
    <property type="match status" value="1"/>
</dbReference>
<gene>
    <name evidence="2" type="ORF">ACFOSS_00440</name>
</gene>
<accession>A0ABV8CIW6</accession>
<keyword evidence="3" id="KW-1185">Reference proteome</keyword>
<feature type="domain" description="PilZ" evidence="1">
    <location>
        <begin position="8"/>
        <end position="95"/>
    </location>
</feature>
<dbReference type="Proteomes" id="UP001595692">
    <property type="component" value="Unassembled WGS sequence"/>
</dbReference>
<evidence type="ECO:0000313" key="2">
    <source>
        <dbReference type="EMBL" id="MFC3911934.1"/>
    </source>
</evidence>
<protein>
    <submittedName>
        <fullName evidence="2">PilZ domain-containing protein</fullName>
    </submittedName>
</protein>
<sequence>MLTDLHKERRAFMRMIVDAPVTLIRGSERYQAICRDLSANGMAIDASEGHYAQGDLIQISLATHNNLLPPFQAEARIVRADPVDSGYLLGIEFVSVG</sequence>
<dbReference type="InterPro" id="IPR009875">
    <property type="entry name" value="PilZ_domain"/>
</dbReference>
<dbReference type="RefSeq" id="WP_377149781.1">
    <property type="nucleotide sequence ID" value="NZ_JBHSAF010000001.1"/>
</dbReference>